<feature type="transmembrane region" description="Helical" evidence="7">
    <location>
        <begin position="65"/>
        <end position="88"/>
    </location>
</feature>
<evidence type="ECO:0000256" key="5">
    <source>
        <dbReference type="ARBA" id="ARBA00022989"/>
    </source>
</evidence>
<evidence type="ECO:0000256" key="4">
    <source>
        <dbReference type="ARBA" id="ARBA00022801"/>
    </source>
</evidence>
<dbReference type="InterPro" id="IPR035952">
    <property type="entry name" value="Rhomboid-like_sf"/>
</dbReference>
<evidence type="ECO:0000256" key="2">
    <source>
        <dbReference type="ARBA" id="ARBA00009045"/>
    </source>
</evidence>
<dbReference type="OrthoDB" id="9813074at2"/>
<keyword evidence="4" id="KW-0378">Hydrolase</keyword>
<proteinExistence type="inferred from homology"/>
<evidence type="ECO:0000259" key="8">
    <source>
        <dbReference type="Pfam" id="PF01694"/>
    </source>
</evidence>
<protein>
    <submittedName>
        <fullName evidence="9">Rhomboid family intramembrane serine protease</fullName>
    </submittedName>
</protein>
<feature type="domain" description="Peptidase S54 rhomboid" evidence="8">
    <location>
        <begin position="56"/>
        <end position="191"/>
    </location>
</feature>
<name>A0A372L6H7_9BACI</name>
<dbReference type="GO" id="GO:0016020">
    <property type="term" value="C:membrane"/>
    <property type="evidence" value="ECO:0007669"/>
    <property type="project" value="UniProtKB-SubCell"/>
</dbReference>
<dbReference type="Proteomes" id="UP000262939">
    <property type="component" value="Unassembled WGS sequence"/>
</dbReference>
<dbReference type="GO" id="GO:0006508">
    <property type="term" value="P:proteolysis"/>
    <property type="evidence" value="ECO:0007669"/>
    <property type="project" value="UniProtKB-KW"/>
</dbReference>
<evidence type="ECO:0000256" key="1">
    <source>
        <dbReference type="ARBA" id="ARBA00004141"/>
    </source>
</evidence>
<dbReference type="InterPro" id="IPR022764">
    <property type="entry name" value="Peptidase_S54_rhomboid_dom"/>
</dbReference>
<dbReference type="Pfam" id="PF01694">
    <property type="entry name" value="Rhomboid"/>
    <property type="match status" value="1"/>
</dbReference>
<feature type="transmembrane region" description="Helical" evidence="7">
    <location>
        <begin position="12"/>
        <end position="37"/>
    </location>
</feature>
<feature type="transmembrane region" description="Helical" evidence="7">
    <location>
        <begin position="120"/>
        <end position="139"/>
    </location>
</feature>
<dbReference type="PANTHER" id="PTHR43731">
    <property type="entry name" value="RHOMBOID PROTEASE"/>
    <property type="match status" value="1"/>
</dbReference>
<dbReference type="RefSeq" id="WP_117324455.1">
    <property type="nucleotide sequence ID" value="NZ_QVTD01000023.1"/>
</dbReference>
<comment type="subcellular location">
    <subcellularLocation>
        <location evidence="1">Membrane</location>
        <topology evidence="1">Multi-pass membrane protein</topology>
    </subcellularLocation>
</comment>
<organism evidence="9 10">
    <name type="scientific">Peribacillus glennii</name>
    <dbReference type="NCBI Taxonomy" id="2303991"/>
    <lineage>
        <taxon>Bacteria</taxon>
        <taxon>Bacillati</taxon>
        <taxon>Bacillota</taxon>
        <taxon>Bacilli</taxon>
        <taxon>Bacillales</taxon>
        <taxon>Bacillaceae</taxon>
        <taxon>Peribacillus</taxon>
    </lineage>
</organism>
<feature type="transmembrane region" description="Helical" evidence="7">
    <location>
        <begin position="174"/>
        <end position="192"/>
    </location>
</feature>
<reference evidence="9 10" key="1">
    <citation type="submission" date="2018-08" db="EMBL/GenBank/DDBJ databases">
        <title>Bacillus chawlae sp. nov., Bacillus glennii sp. nov., and Bacillus saganii sp. nov. Isolated from the Vehicle Assembly Building at Kennedy Space Center where the Viking Spacecraft were Assembled.</title>
        <authorList>
            <person name="Seuylemezian A."/>
            <person name="Vaishampayan P."/>
        </authorList>
    </citation>
    <scope>NUCLEOTIDE SEQUENCE [LARGE SCALE GENOMIC DNA]</scope>
    <source>
        <strain evidence="9 10">V44-8</strain>
    </source>
</reference>
<evidence type="ECO:0000256" key="7">
    <source>
        <dbReference type="SAM" id="Phobius"/>
    </source>
</evidence>
<sequence>MFMRTESVPQFIRLYPAVSILLLINILMFFLTSLPIFPEYTILKWLSGFNRYIAAGEWWRLLSPLFLHVSFSHLLFNCFSIVILAPYLEMILGHLRFCVFFLAAGAAANIATFLLHPMSYVHVGSSGAIFGVLGYYLWLALIVKDGVARQHATTIYGLTALAVIMTFIQPDVNVTGHLGGFAAGIALAPLFTNSIKGHR</sequence>
<keyword evidence="3 7" id="KW-0812">Transmembrane</keyword>
<gene>
    <name evidence="9" type="ORF">D0466_21000</name>
</gene>
<keyword evidence="6 7" id="KW-0472">Membrane</keyword>
<keyword evidence="5 7" id="KW-1133">Transmembrane helix</keyword>
<evidence type="ECO:0000256" key="6">
    <source>
        <dbReference type="ARBA" id="ARBA00023136"/>
    </source>
</evidence>
<accession>A0A372L6H7</accession>
<evidence type="ECO:0000256" key="3">
    <source>
        <dbReference type="ARBA" id="ARBA00022692"/>
    </source>
</evidence>
<dbReference type="SUPFAM" id="SSF144091">
    <property type="entry name" value="Rhomboid-like"/>
    <property type="match status" value="1"/>
</dbReference>
<dbReference type="PANTHER" id="PTHR43731:SF14">
    <property type="entry name" value="PRESENILIN-ASSOCIATED RHOMBOID-LIKE PROTEIN, MITOCHONDRIAL"/>
    <property type="match status" value="1"/>
</dbReference>
<feature type="transmembrane region" description="Helical" evidence="7">
    <location>
        <begin position="151"/>
        <end position="168"/>
    </location>
</feature>
<dbReference type="GO" id="GO:0004252">
    <property type="term" value="F:serine-type endopeptidase activity"/>
    <property type="evidence" value="ECO:0007669"/>
    <property type="project" value="InterPro"/>
</dbReference>
<dbReference type="EMBL" id="QVTD01000023">
    <property type="protein sequence ID" value="RFU60652.1"/>
    <property type="molecule type" value="Genomic_DNA"/>
</dbReference>
<dbReference type="Gene3D" id="1.20.1540.10">
    <property type="entry name" value="Rhomboid-like"/>
    <property type="match status" value="1"/>
</dbReference>
<evidence type="ECO:0000313" key="10">
    <source>
        <dbReference type="Proteomes" id="UP000262939"/>
    </source>
</evidence>
<comment type="similarity">
    <text evidence="2">Belongs to the peptidase S54 family.</text>
</comment>
<keyword evidence="9" id="KW-0645">Protease</keyword>
<evidence type="ECO:0000313" key="9">
    <source>
        <dbReference type="EMBL" id="RFU60652.1"/>
    </source>
</evidence>
<feature type="transmembrane region" description="Helical" evidence="7">
    <location>
        <begin position="95"/>
        <end position="114"/>
    </location>
</feature>
<keyword evidence="10" id="KW-1185">Reference proteome</keyword>
<dbReference type="AlphaFoldDB" id="A0A372L6H7"/>
<comment type="caution">
    <text evidence="9">The sequence shown here is derived from an EMBL/GenBank/DDBJ whole genome shotgun (WGS) entry which is preliminary data.</text>
</comment>
<dbReference type="InterPro" id="IPR050925">
    <property type="entry name" value="Rhomboid_protease_S54"/>
</dbReference>